<proteinExistence type="predicted"/>
<evidence type="ECO:0000256" key="2">
    <source>
        <dbReference type="ARBA" id="ARBA00022475"/>
    </source>
</evidence>
<dbReference type="PANTHER" id="PTHR30482:SF10">
    <property type="entry name" value="HIGH-AFFINITY BRANCHED-CHAIN AMINO ACID TRANSPORT PROTEIN BRAE"/>
    <property type="match status" value="1"/>
</dbReference>
<evidence type="ECO:0000313" key="9">
    <source>
        <dbReference type="Proteomes" id="UP001597475"/>
    </source>
</evidence>
<feature type="transmembrane region" description="Helical" evidence="7">
    <location>
        <begin position="311"/>
        <end position="332"/>
    </location>
</feature>
<dbReference type="EMBL" id="JBHUMK010000011">
    <property type="protein sequence ID" value="MFD2608433.1"/>
    <property type="molecule type" value="Genomic_DNA"/>
</dbReference>
<dbReference type="InterPro" id="IPR043428">
    <property type="entry name" value="LivM-like"/>
</dbReference>
<feature type="transmembrane region" description="Helical" evidence="7">
    <location>
        <begin position="339"/>
        <end position="357"/>
    </location>
</feature>
<dbReference type="CDD" id="cd06581">
    <property type="entry name" value="TM_PBP1_LivM_like"/>
    <property type="match status" value="1"/>
</dbReference>
<gene>
    <name evidence="8" type="ORF">ACFSR9_03125</name>
</gene>
<dbReference type="Pfam" id="PF02653">
    <property type="entry name" value="BPD_transp_2"/>
    <property type="match status" value="1"/>
</dbReference>
<keyword evidence="2" id="KW-1003">Cell membrane</keyword>
<evidence type="ECO:0000256" key="6">
    <source>
        <dbReference type="SAM" id="MobiDB-lite"/>
    </source>
</evidence>
<comment type="caution">
    <text evidence="8">The sequence shown here is derived from an EMBL/GenBank/DDBJ whole genome shotgun (WGS) entry which is preliminary data.</text>
</comment>
<protein>
    <submittedName>
        <fullName evidence="8">Branched-chain amino acid ABC transporter permease</fullName>
    </submittedName>
</protein>
<keyword evidence="9" id="KW-1185">Reference proteome</keyword>
<reference evidence="9" key="1">
    <citation type="journal article" date="2019" name="Int. J. Syst. Evol. Microbiol.">
        <title>The Global Catalogue of Microorganisms (GCM) 10K type strain sequencing project: providing services to taxonomists for standard genome sequencing and annotation.</title>
        <authorList>
            <consortium name="The Broad Institute Genomics Platform"/>
            <consortium name="The Broad Institute Genome Sequencing Center for Infectious Disease"/>
            <person name="Wu L."/>
            <person name="Ma J."/>
        </authorList>
    </citation>
    <scope>NUCLEOTIDE SEQUENCE [LARGE SCALE GENOMIC DNA]</scope>
    <source>
        <strain evidence="9">KCTC 33842</strain>
    </source>
</reference>
<organism evidence="8 9">
    <name type="scientific">Deinococcus taklimakanensis</name>
    <dbReference type="NCBI Taxonomy" id="536443"/>
    <lineage>
        <taxon>Bacteria</taxon>
        <taxon>Thermotogati</taxon>
        <taxon>Deinococcota</taxon>
        <taxon>Deinococci</taxon>
        <taxon>Deinococcales</taxon>
        <taxon>Deinococcaceae</taxon>
        <taxon>Deinococcus</taxon>
    </lineage>
</organism>
<dbReference type="RefSeq" id="WP_386842948.1">
    <property type="nucleotide sequence ID" value="NZ_JBHUMK010000011.1"/>
</dbReference>
<keyword evidence="4 7" id="KW-1133">Transmembrane helix</keyword>
<feature type="transmembrane region" description="Helical" evidence="7">
    <location>
        <begin position="60"/>
        <end position="79"/>
    </location>
</feature>
<feature type="transmembrane region" description="Helical" evidence="7">
    <location>
        <begin position="398"/>
        <end position="418"/>
    </location>
</feature>
<evidence type="ECO:0000256" key="4">
    <source>
        <dbReference type="ARBA" id="ARBA00022989"/>
    </source>
</evidence>
<evidence type="ECO:0000256" key="7">
    <source>
        <dbReference type="SAM" id="Phobius"/>
    </source>
</evidence>
<evidence type="ECO:0000256" key="5">
    <source>
        <dbReference type="ARBA" id="ARBA00023136"/>
    </source>
</evidence>
<dbReference type="InterPro" id="IPR001851">
    <property type="entry name" value="ABC_transp_permease"/>
</dbReference>
<feature type="transmembrane region" description="Helical" evidence="7">
    <location>
        <begin position="236"/>
        <end position="257"/>
    </location>
</feature>
<feature type="transmembrane region" description="Helical" evidence="7">
    <location>
        <begin position="206"/>
        <end position="224"/>
    </location>
</feature>
<keyword evidence="5 7" id="KW-0472">Membrane</keyword>
<feature type="transmembrane region" description="Helical" evidence="7">
    <location>
        <begin position="23"/>
        <end position="40"/>
    </location>
</feature>
<feature type="transmembrane region" description="Helical" evidence="7">
    <location>
        <begin position="449"/>
        <end position="468"/>
    </location>
</feature>
<feature type="transmembrane region" description="Helical" evidence="7">
    <location>
        <begin position="171"/>
        <end position="194"/>
    </location>
</feature>
<accession>A0ABW5P0Q6</accession>
<feature type="region of interest" description="Disordered" evidence="6">
    <location>
        <begin position="570"/>
        <end position="594"/>
    </location>
</feature>
<evidence type="ECO:0000256" key="1">
    <source>
        <dbReference type="ARBA" id="ARBA00004651"/>
    </source>
</evidence>
<dbReference type="PANTHER" id="PTHR30482">
    <property type="entry name" value="HIGH-AFFINITY BRANCHED-CHAIN AMINO ACID TRANSPORT SYSTEM PERMEASE"/>
    <property type="match status" value="1"/>
</dbReference>
<evidence type="ECO:0000256" key="3">
    <source>
        <dbReference type="ARBA" id="ARBA00022692"/>
    </source>
</evidence>
<evidence type="ECO:0000313" key="8">
    <source>
        <dbReference type="EMBL" id="MFD2608433.1"/>
    </source>
</evidence>
<dbReference type="Proteomes" id="UP001597475">
    <property type="component" value="Unassembled WGS sequence"/>
</dbReference>
<sequence length="616" mass="64783">MTAPGLSANPTLPRGVGAAPDRTWLLLLFFIVTSSLLLVSHNSGLVDKLGGFGTLLKNPIVEAFVVSLFLANVLFAYLWRAAPWAKALVGLGSLLLVLPLAGRADTSLLDLSIQIMIFAALALGLNIVVGLAGLLDLGYVAFFAVGAYVWGIFASPRFAEILKYFGENPGASGMTTLLLGLLTFVAGLAGYLTLQKRRPESLTRSGAWTLPLALSAALVGWFFVARSLFTLGDGRWSLWALWFTLVPVLITLGLAALNSGKGRDVRATLLNYSRALAALAAVGGLLLLVRGVMVLGSGGAASLASGIDPSFFWLFLALSIAAAAIVGVLIGLPVLKLKGDYLAIITLGLGEVIRVLANNLDLYSAGSQGVTPIKSASVPWFDRLAGNLGFSADQHNLLFLYLLVLLIIAAVLTVNIRLDRSRIGRAWIAIRDDEIAAQAMGVPLVQTKLIAFATGASFAGVMGMIFAAKQTFVSPESFNFNQSIGVLSMVILGGMGSFPGVILGAAVVTLLNLRVLPGIGEATANVSWIPQQANPGQLQRLIFGAILVAMMLLRPEGLLPNRRRQLELHHDEDDRGNQEDDSGQGNAGALGAGNTADVYSRGLAPAKENDHAGGAK</sequence>
<feature type="transmembrane region" description="Helical" evidence="7">
    <location>
        <begin position="269"/>
        <end position="291"/>
    </location>
</feature>
<name>A0ABW5P0Q6_9DEIO</name>
<feature type="transmembrane region" description="Helical" evidence="7">
    <location>
        <begin position="113"/>
        <end position="132"/>
    </location>
</feature>
<feature type="transmembrane region" description="Helical" evidence="7">
    <location>
        <begin position="488"/>
        <end position="511"/>
    </location>
</feature>
<feature type="transmembrane region" description="Helical" evidence="7">
    <location>
        <begin position="84"/>
        <end position="101"/>
    </location>
</feature>
<keyword evidence="3 7" id="KW-0812">Transmembrane</keyword>
<comment type="subcellular location">
    <subcellularLocation>
        <location evidence="1">Cell membrane</location>
        <topology evidence="1">Multi-pass membrane protein</topology>
    </subcellularLocation>
</comment>
<feature type="transmembrane region" description="Helical" evidence="7">
    <location>
        <begin position="139"/>
        <end position="159"/>
    </location>
</feature>